<feature type="domain" description="PpiC" evidence="2">
    <location>
        <begin position="239"/>
        <end position="337"/>
    </location>
</feature>
<dbReference type="PANTHER" id="PTHR47245:SF2">
    <property type="entry name" value="PEPTIDYL-PROLYL CIS-TRANS ISOMERASE HP_0175-RELATED"/>
    <property type="match status" value="1"/>
</dbReference>
<keyword evidence="3" id="KW-0413">Isomerase</keyword>
<feature type="domain" description="PpiC" evidence="2">
    <location>
        <begin position="120"/>
        <end position="234"/>
    </location>
</feature>
<dbReference type="PANTHER" id="PTHR47245">
    <property type="entry name" value="PEPTIDYLPROLYL ISOMERASE"/>
    <property type="match status" value="1"/>
</dbReference>
<dbReference type="Gene3D" id="3.10.50.40">
    <property type="match status" value="2"/>
</dbReference>
<dbReference type="EC" id="5.2.1.8" evidence="3"/>
<proteinExistence type="predicted"/>
<dbReference type="InterPro" id="IPR027304">
    <property type="entry name" value="Trigger_fact/SurA_dom_sf"/>
</dbReference>
<evidence type="ECO:0000259" key="2">
    <source>
        <dbReference type="PROSITE" id="PS50198"/>
    </source>
</evidence>
<protein>
    <submittedName>
        <fullName evidence="3">Foldase protein PrsA</fullName>
        <ecNumber evidence="3">5.2.1.8</ecNumber>
    </submittedName>
</protein>
<reference evidence="3" key="1">
    <citation type="submission" date="2019-08" db="EMBL/GenBank/DDBJ databases">
        <authorList>
            <person name="Kucharzyk K."/>
            <person name="Murdoch R.W."/>
            <person name="Higgins S."/>
            <person name="Loffler F."/>
        </authorList>
    </citation>
    <scope>NUCLEOTIDE SEQUENCE</scope>
</reference>
<evidence type="ECO:0000256" key="1">
    <source>
        <dbReference type="SAM" id="MobiDB-lite"/>
    </source>
</evidence>
<dbReference type="SUPFAM" id="SSF109998">
    <property type="entry name" value="Triger factor/SurA peptide-binding domain-like"/>
    <property type="match status" value="1"/>
</dbReference>
<dbReference type="InterPro" id="IPR000297">
    <property type="entry name" value="PPIase_PpiC"/>
</dbReference>
<organism evidence="3">
    <name type="scientific">bioreactor metagenome</name>
    <dbReference type="NCBI Taxonomy" id="1076179"/>
    <lineage>
        <taxon>unclassified sequences</taxon>
        <taxon>metagenomes</taxon>
        <taxon>ecological metagenomes</taxon>
    </lineage>
</organism>
<dbReference type="InterPro" id="IPR050245">
    <property type="entry name" value="PrsA_foldase"/>
</dbReference>
<dbReference type="EMBL" id="VSSQ01001473">
    <property type="protein sequence ID" value="MPM08637.1"/>
    <property type="molecule type" value="Genomic_DNA"/>
</dbReference>
<feature type="region of interest" description="Disordered" evidence="1">
    <location>
        <begin position="168"/>
        <end position="189"/>
    </location>
</feature>
<dbReference type="AlphaFoldDB" id="A0A644WY58"/>
<feature type="compositionally biased region" description="Basic and acidic residues" evidence="1">
    <location>
        <begin position="168"/>
        <end position="180"/>
    </location>
</feature>
<accession>A0A644WY58</accession>
<evidence type="ECO:0000313" key="3">
    <source>
        <dbReference type="EMBL" id="MPM08637.1"/>
    </source>
</evidence>
<dbReference type="SUPFAM" id="SSF54534">
    <property type="entry name" value="FKBP-like"/>
    <property type="match status" value="2"/>
</dbReference>
<comment type="caution">
    <text evidence="3">The sequence shown here is derived from an EMBL/GenBank/DDBJ whole genome shotgun (WGS) entry which is preliminary data.</text>
</comment>
<dbReference type="PROSITE" id="PS50198">
    <property type="entry name" value="PPIC_PPIASE_2"/>
    <property type="match status" value="2"/>
</dbReference>
<sequence length="660" mass="75659">MKSLVFSAFLFLCFFLGSFAQNDPVLLTIGGEKVTRSEFLAVYNKNNVKDEPLNEENVKEYLELFINYKLKVKEAEALKLDTSQAFKNELAGYRRQLAQPYLSNREVTDQLLQEAYDRMQWDIRASHILVKVSLNASPADTLKAYNKILDIRKKLLSGAKFDEIARKYSEDESAKDRPGREPNSTMKGNGGDLGYFSTLNLFYEFENAAYNLKNGEISQPVRTPVGYHIIMVTDRRPALGKVQAAHILIKANPGKEDSVKARIDEAYKRLQAGEDFETLVKEYSDDKGTAAKGGVLPWFGSFRMVPGFVLPLYDMKPGDISRPVETEYGWHIIKMIDHKPIGSFDEVKSTLKTQIGRDKRSFIARDKLVNSLMKEYNFSSDEKVLKEIAPLLTDSLYSASWLVPASTSLSKNVMTIAGHAYTLGDFADYMMHKQSQIKQGDDKFTFAKMMFAQYTEDMIIEYENTKLEEKYPEFRALMKEYRDGILLFDLMDKNVWSKAVKDTTGLKNFYETIKENYKYGPRAEACIFTCKGETELKALQKLLKKAPKKGYTPEIISTMLNKDSIPAVTFQTVKVEKGVNELVDNTPWIKNQNSVYRNDSGIKVVWILNMIDPEPKPLQEVKGLVTAEYQNYLEQQWVKELRSKYTWQVDQKVLESIYKK</sequence>
<dbReference type="Pfam" id="PF00639">
    <property type="entry name" value="Rotamase"/>
    <property type="match status" value="2"/>
</dbReference>
<name>A0A644WY58_9ZZZZ</name>
<gene>
    <name evidence="3" type="primary">prsA_4</name>
    <name evidence="3" type="ORF">SDC9_54951</name>
</gene>
<dbReference type="InterPro" id="IPR046357">
    <property type="entry name" value="PPIase_dom_sf"/>
</dbReference>
<dbReference type="GO" id="GO:0003755">
    <property type="term" value="F:peptidyl-prolyl cis-trans isomerase activity"/>
    <property type="evidence" value="ECO:0007669"/>
    <property type="project" value="UniProtKB-EC"/>
</dbReference>